<evidence type="ECO:0000313" key="5">
    <source>
        <dbReference type="EMBL" id="GAA4283750.1"/>
    </source>
</evidence>
<dbReference type="PROSITE" id="PS50956">
    <property type="entry name" value="HTH_ASNC_2"/>
    <property type="match status" value="1"/>
</dbReference>
<dbReference type="SMART" id="SM00344">
    <property type="entry name" value="HTH_ASNC"/>
    <property type="match status" value="1"/>
</dbReference>
<dbReference type="SUPFAM" id="SSF54909">
    <property type="entry name" value="Dimeric alpha+beta barrel"/>
    <property type="match status" value="1"/>
</dbReference>
<keyword evidence="1" id="KW-0805">Transcription regulation</keyword>
<dbReference type="InterPro" id="IPR019888">
    <property type="entry name" value="Tscrpt_reg_AsnC-like"/>
</dbReference>
<protein>
    <submittedName>
        <fullName evidence="5">Lrp/AsnC family transcriptional regulator</fullName>
    </submittedName>
</protein>
<gene>
    <name evidence="5" type="ORF">GCM10022261_12810</name>
</gene>
<dbReference type="Pfam" id="PF01037">
    <property type="entry name" value="AsnC_trans_reg"/>
    <property type="match status" value="1"/>
</dbReference>
<dbReference type="InterPro" id="IPR011991">
    <property type="entry name" value="ArsR-like_HTH"/>
</dbReference>
<evidence type="ECO:0000313" key="6">
    <source>
        <dbReference type="Proteomes" id="UP001501586"/>
    </source>
</evidence>
<dbReference type="SUPFAM" id="SSF46785">
    <property type="entry name" value="Winged helix' DNA-binding domain"/>
    <property type="match status" value="1"/>
</dbReference>
<evidence type="ECO:0000259" key="4">
    <source>
        <dbReference type="PROSITE" id="PS50956"/>
    </source>
</evidence>
<dbReference type="CDD" id="cd00090">
    <property type="entry name" value="HTH_ARSR"/>
    <property type="match status" value="1"/>
</dbReference>
<dbReference type="RefSeq" id="WP_236863819.1">
    <property type="nucleotide sequence ID" value="NZ_BAABAZ010000004.1"/>
</dbReference>
<dbReference type="Proteomes" id="UP001501586">
    <property type="component" value="Unassembled WGS sequence"/>
</dbReference>
<dbReference type="InterPro" id="IPR019885">
    <property type="entry name" value="Tscrpt_reg_HTH_AsnC-type_CS"/>
</dbReference>
<dbReference type="InterPro" id="IPR036390">
    <property type="entry name" value="WH_DNA-bd_sf"/>
</dbReference>
<dbReference type="Pfam" id="PF13412">
    <property type="entry name" value="HTH_24"/>
    <property type="match status" value="1"/>
</dbReference>
<comment type="caution">
    <text evidence="5">The sequence shown here is derived from an EMBL/GenBank/DDBJ whole genome shotgun (WGS) entry which is preliminary data.</text>
</comment>
<dbReference type="InterPro" id="IPR000485">
    <property type="entry name" value="AsnC-type_HTH_dom"/>
</dbReference>
<dbReference type="PROSITE" id="PS00519">
    <property type="entry name" value="HTH_ASNC_1"/>
    <property type="match status" value="1"/>
</dbReference>
<keyword evidence="3" id="KW-0804">Transcription</keyword>
<keyword evidence="6" id="KW-1185">Reference proteome</keyword>
<dbReference type="PANTHER" id="PTHR30154">
    <property type="entry name" value="LEUCINE-RESPONSIVE REGULATORY PROTEIN"/>
    <property type="match status" value="1"/>
</dbReference>
<evidence type="ECO:0000256" key="2">
    <source>
        <dbReference type="ARBA" id="ARBA00023125"/>
    </source>
</evidence>
<dbReference type="PRINTS" id="PR00033">
    <property type="entry name" value="HTHASNC"/>
</dbReference>
<dbReference type="PANTHER" id="PTHR30154:SF34">
    <property type="entry name" value="TRANSCRIPTIONAL REGULATOR AZLB"/>
    <property type="match status" value="1"/>
</dbReference>
<dbReference type="EMBL" id="BAABAZ010000004">
    <property type="protein sequence ID" value="GAA4283750.1"/>
    <property type="molecule type" value="Genomic_DNA"/>
</dbReference>
<dbReference type="Gene3D" id="3.30.70.920">
    <property type="match status" value="1"/>
</dbReference>
<dbReference type="InterPro" id="IPR036388">
    <property type="entry name" value="WH-like_DNA-bd_sf"/>
</dbReference>
<sequence>MDTLDRAIIEILQRDGRISNQDLAARVGLTPAPCLRRVRRLEAEGIITGYRAVVDPAAMGLRLEVIIHANLETNTLENIEAFEARIAAMDEVIEFRRMYGRPDYIIRVRVRDTEAYESWLMNQLYADETVSGVDSRITMKLIKLTE</sequence>
<dbReference type="Gene3D" id="1.10.10.10">
    <property type="entry name" value="Winged helix-like DNA-binding domain superfamily/Winged helix DNA-binding domain"/>
    <property type="match status" value="1"/>
</dbReference>
<evidence type="ECO:0000256" key="3">
    <source>
        <dbReference type="ARBA" id="ARBA00023163"/>
    </source>
</evidence>
<proteinExistence type="predicted"/>
<accession>A0ABP8EIJ0</accession>
<dbReference type="InterPro" id="IPR011008">
    <property type="entry name" value="Dimeric_a/b-barrel"/>
</dbReference>
<dbReference type="InterPro" id="IPR019887">
    <property type="entry name" value="Tscrpt_reg_AsnC/Lrp_C"/>
</dbReference>
<evidence type="ECO:0000256" key="1">
    <source>
        <dbReference type="ARBA" id="ARBA00023015"/>
    </source>
</evidence>
<name>A0ABP8EIJ0_9MICO</name>
<keyword evidence="2" id="KW-0238">DNA-binding</keyword>
<reference evidence="6" key="1">
    <citation type="journal article" date="2019" name="Int. J. Syst. Evol. Microbiol.">
        <title>The Global Catalogue of Microorganisms (GCM) 10K type strain sequencing project: providing services to taxonomists for standard genome sequencing and annotation.</title>
        <authorList>
            <consortium name="The Broad Institute Genomics Platform"/>
            <consortium name="The Broad Institute Genome Sequencing Center for Infectious Disease"/>
            <person name="Wu L."/>
            <person name="Ma J."/>
        </authorList>
    </citation>
    <scope>NUCLEOTIDE SEQUENCE [LARGE SCALE GENOMIC DNA]</scope>
    <source>
        <strain evidence="6">JCM 17458</strain>
    </source>
</reference>
<feature type="domain" description="HTH asnC-type" evidence="4">
    <location>
        <begin position="1"/>
        <end position="62"/>
    </location>
</feature>
<organism evidence="5 6">
    <name type="scientific">Brevibacterium daeguense</name>
    <dbReference type="NCBI Taxonomy" id="909936"/>
    <lineage>
        <taxon>Bacteria</taxon>
        <taxon>Bacillati</taxon>
        <taxon>Actinomycetota</taxon>
        <taxon>Actinomycetes</taxon>
        <taxon>Micrococcales</taxon>
        <taxon>Brevibacteriaceae</taxon>
        <taxon>Brevibacterium</taxon>
    </lineage>
</organism>